<organism evidence="3 4">
    <name type="scientific">Vibrio ruber (strain DSM 16370 / JCM 11486 / BCRC 17186 / CECT 7878 / LMG 23124 / VR1)</name>
    <dbReference type="NCBI Taxonomy" id="1123498"/>
    <lineage>
        <taxon>Bacteria</taxon>
        <taxon>Pseudomonadati</taxon>
        <taxon>Pseudomonadota</taxon>
        <taxon>Gammaproteobacteria</taxon>
        <taxon>Vibrionales</taxon>
        <taxon>Vibrionaceae</taxon>
        <taxon>Vibrio</taxon>
    </lineage>
</organism>
<name>A0A1R4LTX2_VIBR1</name>
<dbReference type="OrthoDB" id="5901199at2"/>
<feature type="transmembrane region" description="Helical" evidence="2">
    <location>
        <begin position="53"/>
        <end position="71"/>
    </location>
</feature>
<dbReference type="STRING" id="1123498.VR7878_03931"/>
<keyword evidence="2" id="KW-0472">Membrane</keyword>
<keyword evidence="2" id="KW-0812">Transmembrane</keyword>
<keyword evidence="4" id="KW-1185">Reference proteome</keyword>
<protein>
    <submittedName>
        <fullName evidence="3">Uncharacterized protein</fullName>
    </submittedName>
</protein>
<evidence type="ECO:0000256" key="1">
    <source>
        <dbReference type="SAM" id="MobiDB-lite"/>
    </source>
</evidence>
<proteinExistence type="predicted"/>
<reference evidence="4" key="1">
    <citation type="submission" date="2017-02" db="EMBL/GenBank/DDBJ databases">
        <authorList>
            <person name="Rodrigo-Torres L."/>
            <person name="Arahal R.D."/>
            <person name="Lucena T."/>
        </authorList>
    </citation>
    <scope>NUCLEOTIDE SEQUENCE [LARGE SCALE GENOMIC DNA]</scope>
    <source>
        <strain evidence="4">CECT 7878</strain>
    </source>
</reference>
<dbReference type="AlphaFoldDB" id="A0A1R4LTX2"/>
<feature type="region of interest" description="Disordered" evidence="1">
    <location>
        <begin position="1"/>
        <end position="27"/>
    </location>
</feature>
<evidence type="ECO:0000256" key="2">
    <source>
        <dbReference type="SAM" id="Phobius"/>
    </source>
</evidence>
<dbReference type="Proteomes" id="UP000188276">
    <property type="component" value="Unassembled WGS sequence"/>
</dbReference>
<accession>A0A1R4LTX2</accession>
<sequence>MIPTLTGGLTNSGTMPINAGGGAAGDATATARNRIGGITNGAINFSGSAGQRLMQNLPLILVIAVITFVVVKK</sequence>
<evidence type="ECO:0000313" key="3">
    <source>
        <dbReference type="EMBL" id="SJN60030.1"/>
    </source>
</evidence>
<keyword evidence="2" id="KW-1133">Transmembrane helix</keyword>
<dbReference type="RefSeq" id="WP_077337748.1">
    <property type="nucleotide sequence ID" value="NZ_FULE01000076.1"/>
</dbReference>
<gene>
    <name evidence="3" type="ORF">VR7878_03931</name>
</gene>
<evidence type="ECO:0000313" key="4">
    <source>
        <dbReference type="Proteomes" id="UP000188276"/>
    </source>
</evidence>
<dbReference type="EMBL" id="FULE01000076">
    <property type="protein sequence ID" value="SJN60030.1"/>
    <property type="molecule type" value="Genomic_DNA"/>
</dbReference>